<keyword evidence="3" id="KW-0560">Oxidoreductase</keyword>
<evidence type="ECO:0000256" key="1">
    <source>
        <dbReference type="ARBA" id="ARBA00006484"/>
    </source>
</evidence>
<protein>
    <submittedName>
        <fullName evidence="5">Uncharacterized protein</fullName>
    </submittedName>
</protein>
<evidence type="ECO:0000256" key="2">
    <source>
        <dbReference type="ARBA" id="ARBA00022857"/>
    </source>
</evidence>
<evidence type="ECO:0000313" key="5">
    <source>
        <dbReference type="EMBL" id="KAK7398544.1"/>
    </source>
</evidence>
<keyword evidence="4" id="KW-1133">Transmembrane helix</keyword>
<dbReference type="Pfam" id="PF00106">
    <property type="entry name" value="adh_short"/>
    <property type="match status" value="1"/>
</dbReference>
<dbReference type="PANTHER" id="PTHR24320">
    <property type="entry name" value="RETINOL DEHYDROGENASE"/>
    <property type="match status" value="1"/>
</dbReference>
<proteinExistence type="inferred from homology"/>
<reference evidence="5 6" key="1">
    <citation type="journal article" date="2025" name="Microbiol. Resour. Announc.">
        <title>Draft genome sequences for Neonectria magnoliae and Neonectria punicea, canker pathogens of Liriodendron tulipifera and Acer saccharum in West Virginia.</title>
        <authorList>
            <person name="Petronek H.M."/>
            <person name="Kasson M.T."/>
            <person name="Metheny A.M."/>
            <person name="Stauder C.M."/>
            <person name="Lovett B."/>
            <person name="Lynch S.C."/>
            <person name="Garnas J.R."/>
            <person name="Kasson L.R."/>
            <person name="Stajich J.E."/>
        </authorList>
    </citation>
    <scope>NUCLEOTIDE SEQUENCE [LARGE SCALE GENOMIC DNA]</scope>
    <source>
        <strain evidence="5 6">NRRL 64653</strain>
    </source>
</reference>
<evidence type="ECO:0000256" key="4">
    <source>
        <dbReference type="SAM" id="Phobius"/>
    </source>
</evidence>
<dbReference type="Gene3D" id="3.40.50.720">
    <property type="entry name" value="NAD(P)-binding Rossmann-like Domain"/>
    <property type="match status" value="1"/>
</dbReference>
<evidence type="ECO:0000313" key="6">
    <source>
        <dbReference type="Proteomes" id="UP001498476"/>
    </source>
</evidence>
<name>A0ABR1GK49_9HYPO</name>
<evidence type="ECO:0000256" key="3">
    <source>
        <dbReference type="ARBA" id="ARBA00023002"/>
    </source>
</evidence>
<dbReference type="InterPro" id="IPR036291">
    <property type="entry name" value="NAD(P)-bd_dom_sf"/>
</dbReference>
<comment type="similarity">
    <text evidence="1">Belongs to the short-chain dehydrogenases/reductases (SDR) family.</text>
</comment>
<dbReference type="Proteomes" id="UP001498476">
    <property type="component" value="Unassembled WGS sequence"/>
</dbReference>
<feature type="transmembrane region" description="Helical" evidence="4">
    <location>
        <begin position="18"/>
        <end position="37"/>
    </location>
</feature>
<keyword evidence="6" id="KW-1185">Reference proteome</keyword>
<organism evidence="5 6">
    <name type="scientific">Neonectria punicea</name>
    <dbReference type="NCBI Taxonomy" id="979145"/>
    <lineage>
        <taxon>Eukaryota</taxon>
        <taxon>Fungi</taxon>
        <taxon>Dikarya</taxon>
        <taxon>Ascomycota</taxon>
        <taxon>Pezizomycotina</taxon>
        <taxon>Sordariomycetes</taxon>
        <taxon>Hypocreomycetidae</taxon>
        <taxon>Hypocreales</taxon>
        <taxon>Nectriaceae</taxon>
        <taxon>Neonectria</taxon>
    </lineage>
</organism>
<dbReference type="InterPro" id="IPR002347">
    <property type="entry name" value="SDR_fam"/>
</dbReference>
<dbReference type="SUPFAM" id="SSF51735">
    <property type="entry name" value="NAD(P)-binding Rossmann-fold domains"/>
    <property type="match status" value="1"/>
</dbReference>
<keyword evidence="4" id="KW-0472">Membrane</keyword>
<comment type="caution">
    <text evidence="5">The sequence shown here is derived from an EMBL/GenBank/DDBJ whole genome shotgun (WGS) entry which is preliminary data.</text>
</comment>
<keyword evidence="2" id="KW-0521">NADP</keyword>
<dbReference type="EMBL" id="JAZAVJ010000328">
    <property type="protein sequence ID" value="KAK7398544.1"/>
    <property type="molecule type" value="Genomic_DNA"/>
</dbReference>
<keyword evidence="4" id="KW-0812">Transmembrane</keyword>
<sequence>MAKQWNARDDTPDLHGKVAVVTGASGGIGLQIVGLLARRGAKAQKAKEAILTEFKDVEANKIDFVALDMTILKSIEVAARALISKEKKLDILSMHPPSFRIPWCAHGLLTNISSQQCGYLNQFHRVN</sequence>
<gene>
    <name evidence="5" type="ORF">QQX98_012092</name>
</gene>
<accession>A0ABR1GK49</accession>
<dbReference type="PANTHER" id="PTHR24320:SF282">
    <property type="entry name" value="WW DOMAIN-CONTAINING OXIDOREDUCTASE"/>
    <property type="match status" value="1"/>
</dbReference>